<evidence type="ECO:0000313" key="16">
    <source>
        <dbReference type="EMBL" id="CAH3124282.1"/>
    </source>
</evidence>
<keyword evidence="10 11" id="KW-0067">ATP-binding</keyword>
<dbReference type="Gene3D" id="3.40.50.10330">
    <property type="entry name" value="Probable inorganic polyphosphate/atp-NAD kinase, domain 1"/>
    <property type="match status" value="1"/>
</dbReference>
<dbReference type="InterPro" id="IPR001206">
    <property type="entry name" value="Diacylglycerol_kinase_cat_dom"/>
</dbReference>
<evidence type="ECO:0000256" key="2">
    <source>
        <dbReference type="ARBA" id="ARBA00022679"/>
    </source>
</evidence>
<evidence type="ECO:0000256" key="3">
    <source>
        <dbReference type="ARBA" id="ARBA00022723"/>
    </source>
</evidence>
<dbReference type="SMART" id="SM00109">
    <property type="entry name" value="C1"/>
    <property type="match status" value="2"/>
</dbReference>
<keyword evidence="5 11" id="KW-0547">Nucleotide-binding</keyword>
<feature type="domain" description="EF-hand" evidence="15">
    <location>
        <begin position="337"/>
        <end position="372"/>
    </location>
</feature>
<dbReference type="SMART" id="SM00054">
    <property type="entry name" value="EFh"/>
    <property type="match status" value="2"/>
</dbReference>
<dbReference type="CDD" id="cd20851">
    <property type="entry name" value="C1_DGK_typeI_like_rpt2"/>
    <property type="match status" value="1"/>
</dbReference>
<evidence type="ECO:0000256" key="6">
    <source>
        <dbReference type="ARBA" id="ARBA00022771"/>
    </source>
</evidence>
<feature type="domain" description="Phorbol-ester/DAG-type" evidence="13">
    <location>
        <begin position="456"/>
        <end position="505"/>
    </location>
</feature>
<dbReference type="CDD" id="cd20799">
    <property type="entry name" value="C1_DGK_typeI_rpt1"/>
    <property type="match status" value="1"/>
</dbReference>
<dbReference type="InterPro" id="IPR046349">
    <property type="entry name" value="C1-like_sf"/>
</dbReference>
<dbReference type="PANTHER" id="PTHR11255:SF48">
    <property type="entry name" value="DIACYLGLYCEROL KINASE 1"/>
    <property type="match status" value="1"/>
</dbReference>
<evidence type="ECO:0000256" key="12">
    <source>
        <dbReference type="SAM" id="MobiDB-lite"/>
    </source>
</evidence>
<keyword evidence="4" id="KW-0677">Repeat</keyword>
<dbReference type="SUPFAM" id="SSF47473">
    <property type="entry name" value="EF-hand"/>
    <property type="match status" value="2"/>
</dbReference>
<evidence type="ECO:0000256" key="11">
    <source>
        <dbReference type="RuleBase" id="RU361128"/>
    </source>
</evidence>
<evidence type="ECO:0000256" key="9">
    <source>
        <dbReference type="ARBA" id="ARBA00022837"/>
    </source>
</evidence>
<dbReference type="PANTHER" id="PTHR11255">
    <property type="entry name" value="DIACYLGLYCEROL KINASE"/>
    <property type="match status" value="1"/>
</dbReference>
<keyword evidence="9" id="KW-0106">Calcium</keyword>
<dbReference type="SMART" id="SM00045">
    <property type="entry name" value="DAGKa"/>
    <property type="match status" value="1"/>
</dbReference>
<protein>
    <recommendedName>
        <fullName evidence="11">Diacylglycerol kinase</fullName>
        <shortName evidence="11">DAG kinase</shortName>
        <ecNumber evidence="11">2.7.1.107</ecNumber>
    </recommendedName>
</protein>
<dbReference type="GO" id="GO:0004143">
    <property type="term" value="F:ATP-dependent diacylglycerol kinase activity"/>
    <property type="evidence" value="ECO:0007669"/>
    <property type="project" value="UniProtKB-EC"/>
</dbReference>
<comment type="catalytic activity">
    <reaction evidence="11">
        <text>a 1,2-diacyl-sn-glycerol + ATP = a 1,2-diacyl-sn-glycero-3-phosphate + ADP + H(+)</text>
        <dbReference type="Rhea" id="RHEA:10272"/>
        <dbReference type="ChEBI" id="CHEBI:15378"/>
        <dbReference type="ChEBI" id="CHEBI:17815"/>
        <dbReference type="ChEBI" id="CHEBI:30616"/>
        <dbReference type="ChEBI" id="CHEBI:58608"/>
        <dbReference type="ChEBI" id="CHEBI:456216"/>
        <dbReference type="EC" id="2.7.1.107"/>
    </reaction>
</comment>
<dbReference type="InterPro" id="IPR038199">
    <property type="entry name" value="DGK_typeI_N_sf"/>
</dbReference>
<reference evidence="16 17" key="1">
    <citation type="submission" date="2022-05" db="EMBL/GenBank/DDBJ databases">
        <authorList>
            <consortium name="Genoscope - CEA"/>
            <person name="William W."/>
        </authorList>
    </citation>
    <scope>NUCLEOTIDE SEQUENCE [LARGE SCALE GENOMIC DNA]</scope>
</reference>
<evidence type="ECO:0000256" key="10">
    <source>
        <dbReference type="ARBA" id="ARBA00022840"/>
    </source>
</evidence>
<gene>
    <name evidence="16" type="ORF">PMEA_00011188</name>
</gene>
<keyword evidence="3" id="KW-0479">Metal-binding</keyword>
<dbReference type="FunFam" id="3.40.50.10330:FF:000003">
    <property type="entry name" value="Diacylglycerol kinase"/>
    <property type="match status" value="1"/>
</dbReference>
<keyword evidence="8" id="KW-0862">Zinc</keyword>
<dbReference type="Pfam" id="PF14513">
    <property type="entry name" value="DAG_kinase_N"/>
    <property type="match status" value="1"/>
</dbReference>
<dbReference type="InterPro" id="IPR002219">
    <property type="entry name" value="PKC_DAG/PE"/>
</dbReference>
<dbReference type="GO" id="GO:0005524">
    <property type="term" value="F:ATP binding"/>
    <property type="evidence" value="ECO:0007669"/>
    <property type="project" value="UniProtKB-KW"/>
</dbReference>
<comment type="caution">
    <text evidence="16">The sequence shown here is derived from an EMBL/GenBank/DDBJ whole genome shotgun (WGS) entry which is preliminary data.</text>
</comment>
<dbReference type="InterPro" id="IPR011992">
    <property type="entry name" value="EF-hand-dom_pair"/>
</dbReference>
<dbReference type="GO" id="GO:0008270">
    <property type="term" value="F:zinc ion binding"/>
    <property type="evidence" value="ECO:0007669"/>
    <property type="project" value="UniProtKB-KW"/>
</dbReference>
<dbReference type="GO" id="GO:0005509">
    <property type="term" value="F:calcium ion binding"/>
    <property type="evidence" value="ECO:0007669"/>
    <property type="project" value="InterPro"/>
</dbReference>
<evidence type="ECO:0000256" key="4">
    <source>
        <dbReference type="ARBA" id="ARBA00022737"/>
    </source>
</evidence>
<keyword evidence="6" id="KW-0863">Zinc-finger</keyword>
<dbReference type="GO" id="GO:0005886">
    <property type="term" value="C:plasma membrane"/>
    <property type="evidence" value="ECO:0007669"/>
    <property type="project" value="TreeGrafter"/>
</dbReference>
<dbReference type="Gene3D" id="3.30.60.20">
    <property type="match status" value="2"/>
</dbReference>
<evidence type="ECO:0000256" key="7">
    <source>
        <dbReference type="ARBA" id="ARBA00022777"/>
    </source>
</evidence>
<dbReference type="GO" id="GO:0007200">
    <property type="term" value="P:phospholipase C-activating G protein-coupled receptor signaling pathway"/>
    <property type="evidence" value="ECO:0007669"/>
    <property type="project" value="InterPro"/>
</dbReference>
<dbReference type="InterPro" id="IPR002048">
    <property type="entry name" value="EF_hand_dom"/>
</dbReference>
<dbReference type="FunFam" id="3.30.60.20:FF:000013">
    <property type="entry name" value="Diacylglycerol kinase"/>
    <property type="match status" value="1"/>
</dbReference>
<organism evidence="16 17">
    <name type="scientific">Pocillopora meandrina</name>
    <dbReference type="NCBI Taxonomy" id="46732"/>
    <lineage>
        <taxon>Eukaryota</taxon>
        <taxon>Metazoa</taxon>
        <taxon>Cnidaria</taxon>
        <taxon>Anthozoa</taxon>
        <taxon>Hexacorallia</taxon>
        <taxon>Scleractinia</taxon>
        <taxon>Astrocoeniina</taxon>
        <taxon>Pocilloporidae</taxon>
        <taxon>Pocillopora</taxon>
    </lineage>
</organism>
<dbReference type="FunFam" id="1.10.238.10:FF:000017">
    <property type="entry name" value="Diacylglycerol kinase"/>
    <property type="match status" value="1"/>
</dbReference>
<evidence type="ECO:0000256" key="1">
    <source>
        <dbReference type="ARBA" id="ARBA00009280"/>
    </source>
</evidence>
<dbReference type="SUPFAM" id="SSF57889">
    <property type="entry name" value="Cysteine-rich domain"/>
    <property type="match status" value="2"/>
</dbReference>
<sequence>MATVTQSNTSGSPNATGVWNRLSPEEFQQLQEYTKYAKTRRLTDVLQQFRDGVYPQYNPEKPMDYEGFKLFMSAYLGSNVSEDLCEHLFWAFHKQVAVQSPSLSQTIIDSVAVSVVASNSQQDLNKHDRRLSEIPGIHSGAGTAALVATAAAIGVGDKPEITLSKANDEVAESNVKANGSPTVKTNNNDSKGSIQPSLTLSPAPAQDTLGLGTWGRKSPDLKHHFRRHSSGSFMAFKVANEHPPAHPRSSSQRKKMSSEQVNLLNANAQAKTVPMVSIREIACYLSMLEGGKVEDKLEFVFRVYDSDGNEYLDSQELECITQQMMSVAQYLGWDVTELKPILQDMLVELDDDADGQISLDEWIRGGRNTIPLRVLLGLETQILDDGQHQWRQKRFNRNAFCNRCLNVLNGFALSYQGLQCPFCKYTVHERCVERVPASCITTYVKSSRRSGKMSMDHHWTEGNCPGKCFKCGKAVKSNNCLTGLRCAWCQVTVHNKCATHMAPECNLGEHRELILPPVCISPAGGLDRRKDNSTPEAHRKRANSYVNFEGIPMQISPLRGTHPLAVFINPKSGGRQGARLLHKFQYLLNPRQVFNLGDGGPTPGLKFFQSVPDFRVLCCGGDGTVGWVLATIDKLQIKKPPPVAVLPLGTGNDLARCLKWGGGYEGGSISKVLSLIQKSSVVSLDRWSVSFKQTNKEDSGDPPPLDIINNYFSIGVDASVALKFHLQREKNPEKFNSRLKNKFRYFECGTSETLSATCKNLHEEIEIICDDTPLALPQLEGIAVVNIPSVYGGANLWGETDKKKARRSRAKAGGKDNELDWAVQDIGDGKLEVVGLENTLFVSQIIVGVRAHGLRLAQCSSVVIRTKKLFPMQIDGEPWMQPPAEIVISHKNQVPMLQGPPPVKSSFFFRRRKTRDPELESEI</sequence>
<dbReference type="EC" id="2.7.1.107" evidence="11"/>
<keyword evidence="2 11" id="KW-0808">Transferase</keyword>
<dbReference type="Pfam" id="PF13499">
    <property type="entry name" value="EF-hand_7"/>
    <property type="match status" value="1"/>
</dbReference>
<evidence type="ECO:0000256" key="8">
    <source>
        <dbReference type="ARBA" id="ARBA00022833"/>
    </source>
</evidence>
<dbReference type="Pfam" id="PF00781">
    <property type="entry name" value="DAGK_cat"/>
    <property type="match status" value="1"/>
</dbReference>
<evidence type="ECO:0000259" key="14">
    <source>
        <dbReference type="PROSITE" id="PS50146"/>
    </source>
</evidence>
<evidence type="ECO:0000256" key="5">
    <source>
        <dbReference type="ARBA" id="ARBA00022741"/>
    </source>
</evidence>
<dbReference type="Gene3D" id="2.60.200.40">
    <property type="match status" value="1"/>
</dbReference>
<dbReference type="CDD" id="cd00051">
    <property type="entry name" value="EFh"/>
    <property type="match status" value="1"/>
</dbReference>
<keyword evidence="17" id="KW-1185">Reference proteome</keyword>
<dbReference type="PROSITE" id="PS00479">
    <property type="entry name" value="ZF_DAG_PE_1"/>
    <property type="match status" value="1"/>
</dbReference>
<evidence type="ECO:0000313" key="17">
    <source>
        <dbReference type="Proteomes" id="UP001159428"/>
    </source>
</evidence>
<dbReference type="Pfam" id="PF00130">
    <property type="entry name" value="C1_1"/>
    <property type="match status" value="2"/>
</dbReference>
<dbReference type="PROSITE" id="PS50146">
    <property type="entry name" value="DAGK"/>
    <property type="match status" value="1"/>
</dbReference>
<dbReference type="InterPro" id="IPR000756">
    <property type="entry name" value="Diacylglycerol_kin_accessory"/>
</dbReference>
<keyword evidence="7 11" id="KW-0418">Kinase</keyword>
<accession>A0AAU9WSQ6</accession>
<dbReference type="Pfam" id="PF00609">
    <property type="entry name" value="DAGK_acc"/>
    <property type="match status" value="1"/>
</dbReference>
<proteinExistence type="inferred from homology"/>
<dbReference type="PROSITE" id="PS50081">
    <property type="entry name" value="ZF_DAG_PE_2"/>
    <property type="match status" value="2"/>
</dbReference>
<evidence type="ECO:0000259" key="13">
    <source>
        <dbReference type="PROSITE" id="PS50081"/>
    </source>
</evidence>
<dbReference type="InterPro" id="IPR017438">
    <property type="entry name" value="ATP-NAD_kinase_N"/>
</dbReference>
<dbReference type="InterPro" id="IPR016064">
    <property type="entry name" value="NAD/diacylglycerol_kinase_sf"/>
</dbReference>
<feature type="region of interest" description="Disordered" evidence="12">
    <location>
        <begin position="171"/>
        <end position="215"/>
    </location>
</feature>
<name>A0AAU9WSQ6_9CNID</name>
<feature type="domain" description="DAGKc" evidence="14">
    <location>
        <begin position="559"/>
        <end position="693"/>
    </location>
</feature>
<dbReference type="Proteomes" id="UP001159428">
    <property type="component" value="Unassembled WGS sequence"/>
</dbReference>
<dbReference type="EMBL" id="CALNXJ010000020">
    <property type="protein sequence ID" value="CAH3124282.1"/>
    <property type="molecule type" value="Genomic_DNA"/>
</dbReference>
<dbReference type="SMART" id="SM00046">
    <property type="entry name" value="DAGKc"/>
    <property type="match status" value="1"/>
</dbReference>
<feature type="domain" description="EF-hand" evidence="15">
    <location>
        <begin position="292"/>
        <end position="327"/>
    </location>
</feature>
<dbReference type="PROSITE" id="PS50222">
    <property type="entry name" value="EF_HAND_2"/>
    <property type="match status" value="2"/>
</dbReference>
<dbReference type="PROSITE" id="PS00018">
    <property type="entry name" value="EF_HAND_1"/>
    <property type="match status" value="1"/>
</dbReference>
<dbReference type="InterPro" id="IPR037607">
    <property type="entry name" value="DGK"/>
</dbReference>
<comment type="similarity">
    <text evidence="1 11">Belongs to the eukaryotic diacylglycerol kinase family.</text>
</comment>
<evidence type="ECO:0000259" key="15">
    <source>
        <dbReference type="PROSITE" id="PS50222"/>
    </source>
</evidence>
<dbReference type="SUPFAM" id="SSF111331">
    <property type="entry name" value="NAD kinase/diacylglycerol kinase-like"/>
    <property type="match status" value="1"/>
</dbReference>
<dbReference type="InterPro" id="IPR029477">
    <property type="entry name" value="DAG_kinase_typeI_N"/>
</dbReference>
<feature type="domain" description="Phorbol-ester/DAG-type" evidence="13">
    <location>
        <begin position="387"/>
        <end position="439"/>
    </location>
</feature>
<dbReference type="AlphaFoldDB" id="A0AAU9WSQ6"/>
<dbReference type="Gene3D" id="1.10.238.10">
    <property type="entry name" value="EF-hand"/>
    <property type="match status" value="1"/>
</dbReference>
<feature type="compositionally biased region" description="Polar residues" evidence="12">
    <location>
        <begin position="175"/>
        <end position="200"/>
    </location>
</feature>
<dbReference type="Gene3D" id="1.10.238.110">
    <property type="entry name" value="Diacylglycerol kinase alpha"/>
    <property type="match status" value="2"/>
</dbReference>
<dbReference type="InterPro" id="IPR018247">
    <property type="entry name" value="EF_Hand_1_Ca_BS"/>
</dbReference>